<dbReference type="EMBL" id="OX597814">
    <property type="protein sequence ID" value="CAI9716784.1"/>
    <property type="molecule type" value="Genomic_DNA"/>
</dbReference>
<proteinExistence type="predicted"/>
<dbReference type="AlphaFoldDB" id="A0AA36AIL8"/>
<protein>
    <submittedName>
        <fullName evidence="2">Uncharacterized protein</fullName>
    </submittedName>
</protein>
<feature type="compositionally biased region" description="Polar residues" evidence="1">
    <location>
        <begin position="51"/>
        <end position="63"/>
    </location>
</feature>
<evidence type="ECO:0000313" key="2">
    <source>
        <dbReference type="EMBL" id="CAI9716784.1"/>
    </source>
</evidence>
<feature type="compositionally biased region" description="Basic and acidic residues" evidence="1">
    <location>
        <begin position="17"/>
        <end position="47"/>
    </location>
</feature>
<keyword evidence="3" id="KW-1185">Reference proteome</keyword>
<dbReference type="Proteomes" id="UP001162480">
    <property type="component" value="Chromosome 1"/>
</dbReference>
<accession>A0AA36AIL8</accession>
<sequence length="131" mass="15095">MRETPVAREARLAAQRESTRRARLTETHDDGEARLAAQHEREARLAAERIQAQQRNPIQTSEQRQVRRSTARRKLQQHNAAKRDEFWSRAAFTYDPAKNYANNDKVTIGKMDKICSSCGAKKWDFNVPGLC</sequence>
<gene>
    <name evidence="2" type="ORF">OCTVUL_1B003540</name>
</gene>
<evidence type="ECO:0000313" key="3">
    <source>
        <dbReference type="Proteomes" id="UP001162480"/>
    </source>
</evidence>
<organism evidence="2 3">
    <name type="scientific">Octopus vulgaris</name>
    <name type="common">Common octopus</name>
    <dbReference type="NCBI Taxonomy" id="6645"/>
    <lineage>
        <taxon>Eukaryota</taxon>
        <taxon>Metazoa</taxon>
        <taxon>Spiralia</taxon>
        <taxon>Lophotrochozoa</taxon>
        <taxon>Mollusca</taxon>
        <taxon>Cephalopoda</taxon>
        <taxon>Coleoidea</taxon>
        <taxon>Octopodiformes</taxon>
        <taxon>Octopoda</taxon>
        <taxon>Incirrata</taxon>
        <taxon>Octopodidae</taxon>
        <taxon>Octopus</taxon>
    </lineage>
</organism>
<feature type="region of interest" description="Disordered" evidence="1">
    <location>
        <begin position="1"/>
        <end position="82"/>
    </location>
</feature>
<feature type="compositionally biased region" description="Basic residues" evidence="1">
    <location>
        <begin position="66"/>
        <end position="76"/>
    </location>
</feature>
<evidence type="ECO:0000256" key="1">
    <source>
        <dbReference type="SAM" id="MobiDB-lite"/>
    </source>
</evidence>
<name>A0AA36AIL8_OCTVU</name>
<reference evidence="2" key="1">
    <citation type="submission" date="2023-08" db="EMBL/GenBank/DDBJ databases">
        <authorList>
            <person name="Alioto T."/>
            <person name="Alioto T."/>
            <person name="Gomez Garrido J."/>
        </authorList>
    </citation>
    <scope>NUCLEOTIDE SEQUENCE</scope>
</reference>
<feature type="compositionally biased region" description="Basic and acidic residues" evidence="1">
    <location>
        <begin position="1"/>
        <end position="11"/>
    </location>
</feature>